<name>A0A8S2EEB7_9BILA</name>
<comment type="caution">
    <text evidence="3">The sequence shown here is derived from an EMBL/GenBank/DDBJ whole genome shotgun (WGS) entry which is preliminary data.</text>
</comment>
<feature type="compositionally biased region" description="Low complexity" evidence="1">
    <location>
        <begin position="30"/>
        <end position="40"/>
    </location>
</feature>
<feature type="region of interest" description="Disordered" evidence="1">
    <location>
        <begin position="219"/>
        <end position="243"/>
    </location>
</feature>
<feature type="compositionally biased region" description="Basic and acidic residues" evidence="1">
    <location>
        <begin position="953"/>
        <end position="974"/>
    </location>
</feature>
<dbReference type="PANTHER" id="PTHR11243">
    <property type="entry name" value="GROWTH FACTOR RECEPTOR-BOUND PROTEIN"/>
    <property type="match status" value="1"/>
</dbReference>
<dbReference type="Pfam" id="PF00169">
    <property type="entry name" value="PH"/>
    <property type="match status" value="1"/>
</dbReference>
<dbReference type="SMART" id="SM00233">
    <property type="entry name" value="PH"/>
    <property type="match status" value="1"/>
</dbReference>
<dbReference type="SUPFAM" id="SSF54236">
    <property type="entry name" value="Ubiquitin-like"/>
    <property type="match status" value="1"/>
</dbReference>
<dbReference type="SMART" id="SM00314">
    <property type="entry name" value="RA"/>
    <property type="match status" value="1"/>
</dbReference>
<dbReference type="InterPro" id="IPR000159">
    <property type="entry name" value="RA_dom"/>
</dbReference>
<dbReference type="Proteomes" id="UP000677228">
    <property type="component" value="Unassembled WGS sequence"/>
</dbReference>
<evidence type="ECO:0000256" key="1">
    <source>
        <dbReference type="SAM" id="MobiDB-lite"/>
    </source>
</evidence>
<dbReference type="Pfam" id="PF21989">
    <property type="entry name" value="RA_2"/>
    <property type="match status" value="1"/>
</dbReference>
<feature type="region of interest" description="Disordered" evidence="1">
    <location>
        <begin position="950"/>
        <end position="976"/>
    </location>
</feature>
<dbReference type="InterPro" id="IPR029071">
    <property type="entry name" value="Ubiquitin-like_domsf"/>
</dbReference>
<proteinExistence type="predicted"/>
<dbReference type="GO" id="GO:0007165">
    <property type="term" value="P:signal transduction"/>
    <property type="evidence" value="ECO:0007669"/>
    <property type="project" value="InterPro"/>
</dbReference>
<dbReference type="InterPro" id="IPR039665">
    <property type="entry name" value="PH_APBB1IP"/>
</dbReference>
<feature type="domain" description="Ras-associating" evidence="2">
    <location>
        <begin position="323"/>
        <end position="384"/>
    </location>
</feature>
<reference evidence="3" key="1">
    <citation type="submission" date="2021-02" db="EMBL/GenBank/DDBJ databases">
        <authorList>
            <person name="Nowell W R."/>
        </authorList>
    </citation>
    <scope>NUCLEOTIDE SEQUENCE</scope>
</reference>
<accession>A0A8S2EEB7</accession>
<dbReference type="PANTHER" id="PTHR11243:SF23">
    <property type="entry name" value="LD06925P"/>
    <property type="match status" value="1"/>
</dbReference>
<gene>
    <name evidence="3" type="ORF">OVA965_LOCUS20297</name>
    <name evidence="4" type="ORF">TMI583_LOCUS20632</name>
</gene>
<organism evidence="3 5">
    <name type="scientific">Didymodactylos carnosus</name>
    <dbReference type="NCBI Taxonomy" id="1234261"/>
    <lineage>
        <taxon>Eukaryota</taxon>
        <taxon>Metazoa</taxon>
        <taxon>Spiralia</taxon>
        <taxon>Gnathifera</taxon>
        <taxon>Rotifera</taxon>
        <taxon>Eurotatoria</taxon>
        <taxon>Bdelloidea</taxon>
        <taxon>Philodinida</taxon>
        <taxon>Philodinidae</taxon>
        <taxon>Didymodactylos</taxon>
    </lineage>
</organism>
<evidence type="ECO:0000313" key="3">
    <source>
        <dbReference type="EMBL" id="CAF1123540.1"/>
    </source>
</evidence>
<feature type="compositionally biased region" description="Polar residues" evidence="1">
    <location>
        <begin position="666"/>
        <end position="695"/>
    </location>
</feature>
<dbReference type="CDD" id="cd01259">
    <property type="entry name" value="PH_APBB1IP"/>
    <property type="match status" value="1"/>
</dbReference>
<dbReference type="InterPro" id="IPR039664">
    <property type="entry name" value="GRB/APBB1IP"/>
</dbReference>
<dbReference type="InterPro" id="IPR011993">
    <property type="entry name" value="PH-like_dom_sf"/>
</dbReference>
<feature type="region of interest" description="Disordered" evidence="1">
    <location>
        <begin position="14"/>
        <end position="48"/>
    </location>
</feature>
<evidence type="ECO:0000313" key="4">
    <source>
        <dbReference type="EMBL" id="CAF3899487.1"/>
    </source>
</evidence>
<dbReference type="EMBL" id="CAJOBA010018404">
    <property type="protein sequence ID" value="CAF3899487.1"/>
    <property type="molecule type" value="Genomic_DNA"/>
</dbReference>
<evidence type="ECO:0000259" key="2">
    <source>
        <dbReference type="PROSITE" id="PS50200"/>
    </source>
</evidence>
<feature type="compositionally biased region" description="Acidic residues" evidence="1">
    <location>
        <begin position="14"/>
        <end position="29"/>
    </location>
</feature>
<dbReference type="Proteomes" id="UP000682733">
    <property type="component" value="Unassembled WGS sequence"/>
</dbReference>
<dbReference type="AlphaFoldDB" id="A0A8S2EEB7"/>
<dbReference type="Gene3D" id="2.30.29.30">
    <property type="entry name" value="Pleckstrin-homology domain (PH domain)/Phosphotyrosine-binding domain (PTB)"/>
    <property type="match status" value="1"/>
</dbReference>
<protein>
    <recommendedName>
        <fullName evidence="2">Ras-associating domain-containing protein</fullName>
    </recommendedName>
</protein>
<dbReference type="EMBL" id="CAJNOK010010742">
    <property type="protein sequence ID" value="CAF1123540.1"/>
    <property type="molecule type" value="Genomic_DNA"/>
</dbReference>
<feature type="region of interest" description="Disordered" evidence="1">
    <location>
        <begin position="666"/>
        <end position="700"/>
    </location>
</feature>
<dbReference type="SUPFAM" id="SSF50729">
    <property type="entry name" value="PH domain-like"/>
    <property type="match status" value="1"/>
</dbReference>
<dbReference type="InterPro" id="IPR001849">
    <property type="entry name" value="PH_domain"/>
</dbReference>
<dbReference type="PROSITE" id="PS50200">
    <property type="entry name" value="RA"/>
    <property type="match status" value="1"/>
</dbReference>
<sequence>MYYRMMYLSSISEESEGEWESETDRDDNYDMNNNNNNNRNIDSDERTVRRSTDNCLGDLNVLKREIEEVHHELSTLEKKCQHSIVVNNELIDVKQFSFVDANAVNVNDLDALLSQLSELETRLHLTEKQQQLLKLANDNKPKMLQTTFNSDHSIIDNKQSNKSIVKEFDELDQALLSLTNTINNVEIYNQIQHHESNHSGSSTSSGIDDDFVHTSQQHISIRSNGVKRPSNEMKLYDCPTPTRNDEVTIEEDVELDNLSDSGLSQSTDSIFLPFLSHLQQKHALSTSRTCSQISNTSSISCENMNKNDKIRQAIEKMKEANIKKLFLKTYNDDNSTKSVLIDETMSVYDIIIMLLNKNHFKPTINYCLIEEIPDLNLYRIYEDHQNLINDGILYWPRETMNRIRFQQYKHKYALFIEPDKFFFTTQQKWKKTMKNNKTNENNNNNNTIQDTFLLTDYISSSSSTIQIPDDIESMMYMKEKSRKIWKKYSCVLRQSGIYYIPKGKTKKDLVCLVKLDSNEQLYYGINWIEKYKAPTEYGFALKHPQIQKKSTKYIKYLCVNTQYDYHRWISGIRLVQYGYELYKSYEKMTKTLNYYQKNGKLPIITSQHQFNFLLPTSDSISLSSATSLPIIQHQQDSLSVKTLEDIETKNSLQAFRSLDRLGEINSSNHRFQSTTSSLRRNSNHSTTTRSQTNSPPLIKSNENVKKSKENIFNTDEQSILKNNIAKAKSDESNINIRETTIEHPPTNLNARRSSSTSISSSKRLIPFLNNCIQNDESKSPLLLQRTSCCSPASILEMKNSTPFATSFHSINPLYETKMSTTYNTLNEESLSTSKYRPSSVHETLDHEQKYINGALPIDRKKVNSNNDDCTWSNRIIQHENESKSNGDHFQIGQGDHIYDAYYGTDNSCLVNPFYDLPSSTVFRMPLPLPNYNDERSKFINKSRFNESYSSNVFEKDEKEQEEKKYKEIAQKSEKQSLSYKQNFLPPIKVTDL</sequence>
<dbReference type="Gene3D" id="3.10.20.90">
    <property type="entry name" value="Phosphatidylinositol 3-kinase Catalytic Subunit, Chain A, domain 1"/>
    <property type="match status" value="1"/>
</dbReference>
<evidence type="ECO:0000313" key="5">
    <source>
        <dbReference type="Proteomes" id="UP000677228"/>
    </source>
</evidence>